<dbReference type="Gene3D" id="3.40.50.300">
    <property type="entry name" value="P-loop containing nucleotide triphosphate hydrolases"/>
    <property type="match status" value="1"/>
</dbReference>
<dbReference type="GO" id="GO:0016887">
    <property type="term" value="F:ATP hydrolysis activity"/>
    <property type="evidence" value="ECO:0007669"/>
    <property type="project" value="InterPro"/>
</dbReference>
<evidence type="ECO:0000256" key="2">
    <source>
        <dbReference type="ARBA" id="ARBA00022741"/>
    </source>
</evidence>
<proteinExistence type="inferred from homology"/>
<protein>
    <submittedName>
        <fullName evidence="5">ATPase family protein associated with various cellular activities (AAA)</fullName>
    </submittedName>
</protein>
<dbReference type="InterPro" id="IPR003959">
    <property type="entry name" value="ATPase_AAA_core"/>
</dbReference>
<dbReference type="EMBL" id="PTJC01000005">
    <property type="protein sequence ID" value="PPK88065.1"/>
    <property type="molecule type" value="Genomic_DNA"/>
</dbReference>
<sequence length="458" mass="51707">MGKSTDHAQAIDRELDWLSQRIEWRFAVHFRGEPTAAPAPPKLIHPDAAYTGAVRRLEASLRETARRSDLGEKLTDHRLLIALALCPHLRPAALDIFFTKNELFDRGFTEFGGLTSGQHGGFLPSGETAAFLLAGTDTAKRLAVTEYLREDGVLSQRNLLRLQAVQRPEPALSGALLLSDEALTRLTTDRPFAPTYSTQFPAEPLHTSLTWDDMVLSAQLQEEIGDLCLWINHEGTILGEWDLKWLLKPGYRALFYGPPGTGKTLCASLLGKEVDRPVYRIDLSQVVSKYIGETEKNLSALFAMAEHRDWILFFDEADALFGKRSPARHAQDRYANQETSYLLQRIEGYAGMVILATNQIRNLDEAFTRRFQSIIHFPVPDVEQRISLWEKAFGDKLPLGEDVDFAALGKTYELTGGSIVNILRYCSMLAFRRSEPCIHQRDIVYAIRREYRKEGKTI</sequence>
<dbReference type="SUPFAM" id="SSF52540">
    <property type="entry name" value="P-loop containing nucleoside triphosphate hydrolases"/>
    <property type="match status" value="1"/>
</dbReference>
<comment type="similarity">
    <text evidence="1">Belongs to the AAA ATPase family.</text>
</comment>
<evidence type="ECO:0000313" key="6">
    <source>
        <dbReference type="Proteomes" id="UP000237662"/>
    </source>
</evidence>
<dbReference type="InterPro" id="IPR050221">
    <property type="entry name" value="26S_Proteasome_ATPase"/>
</dbReference>
<dbReference type="InterPro" id="IPR027417">
    <property type="entry name" value="P-loop_NTPase"/>
</dbReference>
<dbReference type="PANTHER" id="PTHR23073">
    <property type="entry name" value="26S PROTEASOME REGULATORY SUBUNIT"/>
    <property type="match status" value="1"/>
</dbReference>
<dbReference type="OrthoDB" id="7438987at2"/>
<evidence type="ECO:0000256" key="1">
    <source>
        <dbReference type="ARBA" id="ARBA00006914"/>
    </source>
</evidence>
<keyword evidence="2" id="KW-0547">Nucleotide-binding</keyword>
<dbReference type="GO" id="GO:0005524">
    <property type="term" value="F:ATP binding"/>
    <property type="evidence" value="ECO:0007669"/>
    <property type="project" value="UniProtKB-KW"/>
</dbReference>
<feature type="domain" description="AAA+ ATPase" evidence="4">
    <location>
        <begin position="249"/>
        <end position="381"/>
    </location>
</feature>
<keyword evidence="6" id="KW-1185">Reference proteome</keyword>
<dbReference type="CDD" id="cd19481">
    <property type="entry name" value="RecA-like_protease"/>
    <property type="match status" value="1"/>
</dbReference>
<dbReference type="Pfam" id="PF00004">
    <property type="entry name" value="AAA"/>
    <property type="match status" value="1"/>
</dbReference>
<gene>
    <name evidence="5" type="ORF">CLV84_1028</name>
</gene>
<dbReference type="SMART" id="SM00382">
    <property type="entry name" value="AAA"/>
    <property type="match status" value="1"/>
</dbReference>
<dbReference type="InterPro" id="IPR003593">
    <property type="entry name" value="AAA+_ATPase"/>
</dbReference>
<evidence type="ECO:0000256" key="3">
    <source>
        <dbReference type="ARBA" id="ARBA00022840"/>
    </source>
</evidence>
<reference evidence="5 6" key="1">
    <citation type="submission" date="2018-02" db="EMBL/GenBank/DDBJ databases">
        <title>Genomic Encyclopedia of Archaeal and Bacterial Type Strains, Phase II (KMG-II): from individual species to whole genera.</title>
        <authorList>
            <person name="Goeker M."/>
        </authorList>
    </citation>
    <scope>NUCLEOTIDE SEQUENCE [LARGE SCALE GENOMIC DNA]</scope>
    <source>
        <strain evidence="5 6">DSM 29526</strain>
    </source>
</reference>
<name>A0A2S6I996_9BACT</name>
<dbReference type="Proteomes" id="UP000237662">
    <property type="component" value="Unassembled WGS sequence"/>
</dbReference>
<keyword evidence="3" id="KW-0067">ATP-binding</keyword>
<evidence type="ECO:0000313" key="5">
    <source>
        <dbReference type="EMBL" id="PPK88065.1"/>
    </source>
</evidence>
<organism evidence="5 6">
    <name type="scientific">Neolewinella xylanilytica</name>
    <dbReference type="NCBI Taxonomy" id="1514080"/>
    <lineage>
        <taxon>Bacteria</taxon>
        <taxon>Pseudomonadati</taxon>
        <taxon>Bacteroidota</taxon>
        <taxon>Saprospiria</taxon>
        <taxon>Saprospirales</taxon>
        <taxon>Lewinellaceae</taxon>
        <taxon>Neolewinella</taxon>
    </lineage>
</organism>
<dbReference type="AlphaFoldDB" id="A0A2S6I996"/>
<comment type="caution">
    <text evidence="5">The sequence shown here is derived from an EMBL/GenBank/DDBJ whole genome shotgun (WGS) entry which is preliminary data.</text>
</comment>
<evidence type="ECO:0000259" key="4">
    <source>
        <dbReference type="SMART" id="SM00382"/>
    </source>
</evidence>
<dbReference type="RefSeq" id="WP_104418637.1">
    <property type="nucleotide sequence ID" value="NZ_PTJC01000005.1"/>
</dbReference>
<accession>A0A2S6I996</accession>